<dbReference type="SUPFAM" id="SSF46894">
    <property type="entry name" value="C-terminal effector domain of the bipartite response regulators"/>
    <property type="match status" value="1"/>
</dbReference>
<dbReference type="InterPro" id="IPR051677">
    <property type="entry name" value="AfsR-DnrI-RedD_regulator"/>
</dbReference>
<dbReference type="CDD" id="cd15831">
    <property type="entry name" value="BTAD"/>
    <property type="match status" value="1"/>
</dbReference>
<dbReference type="InterPro" id="IPR016032">
    <property type="entry name" value="Sig_transdc_resp-reg_C-effctor"/>
</dbReference>
<dbReference type="PANTHER" id="PTHR35807:SF1">
    <property type="entry name" value="TRANSCRIPTIONAL REGULATOR REDD"/>
    <property type="match status" value="1"/>
</dbReference>
<dbReference type="InterPro" id="IPR027417">
    <property type="entry name" value="P-loop_NTPase"/>
</dbReference>
<dbReference type="RefSeq" id="WP_202993770.1">
    <property type="nucleotide sequence ID" value="NZ_JAENHO010000006.1"/>
</dbReference>
<dbReference type="InterPro" id="IPR001867">
    <property type="entry name" value="OmpR/PhoB-type_DNA-bd"/>
</dbReference>
<evidence type="ECO:0000256" key="2">
    <source>
        <dbReference type="ARBA" id="ARBA00023015"/>
    </source>
</evidence>
<dbReference type="SMART" id="SM00862">
    <property type="entry name" value="Trans_reg_C"/>
    <property type="match status" value="1"/>
</dbReference>
<keyword evidence="3 5" id="KW-0238">DNA-binding</keyword>
<evidence type="ECO:0000313" key="8">
    <source>
        <dbReference type="Proteomes" id="UP000598996"/>
    </source>
</evidence>
<dbReference type="Pfam" id="PF03704">
    <property type="entry name" value="BTAD"/>
    <property type="match status" value="1"/>
</dbReference>
<dbReference type="PROSITE" id="PS51755">
    <property type="entry name" value="OMPR_PHOB"/>
    <property type="match status" value="1"/>
</dbReference>
<dbReference type="PRINTS" id="PR00364">
    <property type="entry name" value="DISEASERSIST"/>
</dbReference>
<dbReference type="InterPro" id="IPR011990">
    <property type="entry name" value="TPR-like_helical_dom_sf"/>
</dbReference>
<evidence type="ECO:0000256" key="4">
    <source>
        <dbReference type="ARBA" id="ARBA00023163"/>
    </source>
</evidence>
<dbReference type="Gene3D" id="1.25.40.10">
    <property type="entry name" value="Tetratricopeptide repeat domain"/>
    <property type="match status" value="1"/>
</dbReference>
<feature type="DNA-binding region" description="OmpR/PhoB-type" evidence="5">
    <location>
        <begin position="1"/>
        <end position="93"/>
    </location>
</feature>
<dbReference type="Pfam" id="PF00486">
    <property type="entry name" value="Trans_reg_C"/>
    <property type="match status" value="1"/>
</dbReference>
<evidence type="ECO:0000256" key="3">
    <source>
        <dbReference type="ARBA" id="ARBA00023125"/>
    </source>
</evidence>
<accession>A0ABS1VR31</accession>
<dbReference type="Gene3D" id="1.10.10.10">
    <property type="entry name" value="Winged helix-like DNA-binding domain superfamily/Winged helix DNA-binding domain"/>
    <property type="match status" value="1"/>
</dbReference>
<comment type="caution">
    <text evidence="7">The sequence shown here is derived from an EMBL/GenBank/DDBJ whole genome shotgun (WGS) entry which is preliminary data.</text>
</comment>
<dbReference type="InterPro" id="IPR036388">
    <property type="entry name" value="WH-like_DNA-bd_sf"/>
</dbReference>
<dbReference type="SMART" id="SM01043">
    <property type="entry name" value="BTAD"/>
    <property type="match status" value="1"/>
</dbReference>
<keyword evidence="8" id="KW-1185">Reference proteome</keyword>
<keyword evidence="4" id="KW-0804">Transcription</keyword>
<dbReference type="PANTHER" id="PTHR35807">
    <property type="entry name" value="TRANSCRIPTIONAL REGULATOR REDD-RELATED"/>
    <property type="match status" value="1"/>
</dbReference>
<dbReference type="SUPFAM" id="SSF48452">
    <property type="entry name" value="TPR-like"/>
    <property type="match status" value="1"/>
</dbReference>
<evidence type="ECO:0000256" key="5">
    <source>
        <dbReference type="PROSITE-ProRule" id="PRU01091"/>
    </source>
</evidence>
<comment type="similarity">
    <text evidence="1">Belongs to the AfsR/DnrI/RedD regulatory family.</text>
</comment>
<protein>
    <submittedName>
        <fullName evidence="7">Winged helix-turn-helix domain-containing protein</fullName>
    </submittedName>
</protein>
<dbReference type="EMBL" id="JAENHO010000006">
    <property type="protein sequence ID" value="MBL7257183.1"/>
    <property type="molecule type" value="Genomic_DNA"/>
</dbReference>
<feature type="domain" description="OmpR/PhoB-type" evidence="6">
    <location>
        <begin position="1"/>
        <end position="93"/>
    </location>
</feature>
<evidence type="ECO:0000256" key="1">
    <source>
        <dbReference type="ARBA" id="ARBA00005820"/>
    </source>
</evidence>
<dbReference type="Proteomes" id="UP000598996">
    <property type="component" value="Unassembled WGS sequence"/>
</dbReference>
<dbReference type="SUPFAM" id="SSF52540">
    <property type="entry name" value="P-loop containing nucleoside triphosphate hydrolases"/>
    <property type="match status" value="1"/>
</dbReference>
<gene>
    <name evidence="7" type="ORF">JKJ07_23070</name>
</gene>
<name>A0ABS1VR31_9ACTN</name>
<evidence type="ECO:0000313" key="7">
    <source>
        <dbReference type="EMBL" id="MBL7257183.1"/>
    </source>
</evidence>
<proteinExistence type="inferred from homology"/>
<reference evidence="7 8" key="1">
    <citation type="submission" date="2021-01" db="EMBL/GenBank/DDBJ databases">
        <title>Actinoplanes sp. nov. LDG1-01 isolated from lichen.</title>
        <authorList>
            <person name="Saeng-In P."/>
            <person name="Phongsopitanun W."/>
            <person name="Kanchanasin P."/>
            <person name="Yuki M."/>
            <person name="Kudo T."/>
            <person name="Ohkuma M."/>
            <person name="Tanasupawat S."/>
        </authorList>
    </citation>
    <scope>NUCLEOTIDE SEQUENCE [LARGE SCALE GENOMIC DNA]</scope>
    <source>
        <strain evidence="7 8">LDG1-01</strain>
    </source>
</reference>
<evidence type="ECO:0000259" key="6">
    <source>
        <dbReference type="PROSITE" id="PS51755"/>
    </source>
</evidence>
<keyword evidence="2" id="KW-0805">Transcription regulation</keyword>
<sequence>MSEDVRYSVLGPVRAWRGDEELELGSPQQRTVLAVLLLHEGRAATADTLISAVWGDESPRTAMLTLRTYVFRLRKVLGESAIRTVAGGYALSLEPDALDAAVHARAVARARGDVAALAEADALWQGDPLADIAGAWASRQRVRLQGQRQAAVRERIALDLAAGRAGAAVTELTGLVAAHPLDEELRGLLMTALAGSGRQALAVTQYHEIRTLLAHELGLDPSPDLQRAYHRLLNPARPASPDSGSLLSALPIESPPAAAHSPAARLVVPAQLPAPVRDFVGRADLLNRLSAVLTRDSTTTVPSASTGLPGAASIVGIVGIGGAGASALAVHVAHRIRPAFPDGQLYADLRGSDAGQVLAGFLRAFGITGDSIPADLTERAALWRSVADGRRILVVLDHATPQDQPDLLLPVTAGAAAIVTGGRRLPDLAVDEWATVPPFAPEESVQLLSFVIGAARVRAERAAALRLAEMCSHLPIAIRMGAERLHARPNWTLAETVERLRAELDHPVVVHGDCRRVYEPLERRLDEVHASAPRAVEAFELGTLLGEPEVALADVASLLGLPDIEAEHLLDDLVDAHLLEPVGFRRYRYLDALRRLAQRRLAARSATVGAQGAWL</sequence>
<dbReference type="InterPro" id="IPR005158">
    <property type="entry name" value="BTAD"/>
</dbReference>
<dbReference type="Gene3D" id="3.40.50.300">
    <property type="entry name" value="P-loop containing nucleotide triphosphate hydrolases"/>
    <property type="match status" value="1"/>
</dbReference>
<organism evidence="7 8">
    <name type="scientific">Paractinoplanes lichenicola</name>
    <dbReference type="NCBI Taxonomy" id="2802976"/>
    <lineage>
        <taxon>Bacteria</taxon>
        <taxon>Bacillati</taxon>
        <taxon>Actinomycetota</taxon>
        <taxon>Actinomycetes</taxon>
        <taxon>Micromonosporales</taxon>
        <taxon>Micromonosporaceae</taxon>
        <taxon>Paractinoplanes</taxon>
    </lineage>
</organism>